<reference evidence="3" key="1">
    <citation type="submission" date="2016-07" db="EMBL/GenBank/DDBJ databases">
        <authorList>
            <person name="Florea S."/>
            <person name="Webb J.S."/>
            <person name="Jaromczyk J."/>
            <person name="Schardl C.L."/>
        </authorList>
    </citation>
    <scope>NUCLEOTIDE SEQUENCE [LARGE SCALE GENOMIC DNA]</scope>
    <source>
        <strain evidence="3">CDC-D5610</strain>
    </source>
</reference>
<name>A0A222NYZ2_9GAMM</name>
<dbReference type="EMBL" id="CP016397">
    <property type="protein sequence ID" value="ASQ44796.1"/>
    <property type="molecule type" value="Genomic_DNA"/>
</dbReference>
<keyword evidence="1" id="KW-0812">Transmembrane</keyword>
<dbReference type="KEGG" id="lcd:clem_01150"/>
<feature type="transmembrane region" description="Helical" evidence="1">
    <location>
        <begin position="60"/>
        <end position="78"/>
    </location>
</feature>
<sequence length="80" mass="8926">MDIRRGGNSPLKEHTENLLKGGKKIANDLYEETRETAAQLGDNIKDYSGLVMHKVRERPIATSLFIGGLSLMVLAAFLRR</sequence>
<evidence type="ECO:0000313" key="3">
    <source>
        <dbReference type="Proteomes" id="UP000201728"/>
    </source>
</evidence>
<dbReference type="AlphaFoldDB" id="A0A222NYZ2"/>
<accession>A0A222NYZ2</accession>
<dbReference type="OrthoDB" id="5640839at2"/>
<gene>
    <name evidence="2" type="ORF">clem_01150</name>
</gene>
<evidence type="ECO:0000256" key="1">
    <source>
        <dbReference type="SAM" id="Phobius"/>
    </source>
</evidence>
<evidence type="ECO:0000313" key="2">
    <source>
        <dbReference type="EMBL" id="ASQ44796.1"/>
    </source>
</evidence>
<protein>
    <recommendedName>
        <fullName evidence="4">DUF883 domain-containing protein</fullName>
    </recommendedName>
</protein>
<evidence type="ECO:0008006" key="4">
    <source>
        <dbReference type="Google" id="ProtNLM"/>
    </source>
</evidence>
<dbReference type="Proteomes" id="UP000201728">
    <property type="component" value="Chromosome"/>
</dbReference>
<keyword evidence="1" id="KW-1133">Transmembrane helix</keyword>
<keyword evidence="1" id="KW-0472">Membrane</keyword>
<organism evidence="2 3">
    <name type="scientific">Legionella clemsonensis</name>
    <dbReference type="NCBI Taxonomy" id="1867846"/>
    <lineage>
        <taxon>Bacteria</taxon>
        <taxon>Pseudomonadati</taxon>
        <taxon>Pseudomonadota</taxon>
        <taxon>Gammaproteobacteria</taxon>
        <taxon>Legionellales</taxon>
        <taxon>Legionellaceae</taxon>
        <taxon>Legionella</taxon>
    </lineage>
</organism>
<dbReference type="RefSeq" id="WP_094089924.1">
    <property type="nucleotide sequence ID" value="NZ_CP016397.1"/>
</dbReference>
<keyword evidence="3" id="KW-1185">Reference proteome</keyword>
<proteinExistence type="predicted"/>